<evidence type="ECO:0000313" key="1">
    <source>
        <dbReference type="EMBL" id="MBB4291493.1"/>
    </source>
</evidence>
<gene>
    <name evidence="1" type="ORF">GGE16_003552</name>
</gene>
<keyword evidence="1" id="KW-0966">Cell projection</keyword>
<dbReference type="RefSeq" id="WP_183610833.1">
    <property type="nucleotide sequence ID" value="NZ_JACHAZ010000001.1"/>
</dbReference>
<comment type="caution">
    <text evidence="1">The sequence shown here is derived from an EMBL/GenBank/DDBJ whole genome shotgun (WGS) entry which is preliminary data.</text>
</comment>
<dbReference type="AlphaFoldDB" id="A0AAE2SYE5"/>
<dbReference type="EMBL" id="JACIGO010000003">
    <property type="protein sequence ID" value="MBB4291493.1"/>
    <property type="molecule type" value="Genomic_DNA"/>
</dbReference>
<proteinExistence type="predicted"/>
<reference evidence="1 2" key="1">
    <citation type="submission" date="2020-08" db="EMBL/GenBank/DDBJ databases">
        <title>Genomic Encyclopedia of Type Strains, Phase IV (KMG-V): Genome sequencing to study the core and pangenomes of soil and plant-associated prokaryotes.</title>
        <authorList>
            <person name="Whitman W."/>
        </authorList>
    </citation>
    <scope>NUCLEOTIDE SEQUENCE [LARGE SCALE GENOMIC DNA]</scope>
    <source>
        <strain evidence="1 2">SEMIA 415</strain>
    </source>
</reference>
<sequence length="78" mass="8789">MREKRLRDLEKIAETVRSLATPGMEPKALIAAVRERHPEASKKRIAQAAFLSVILSAEHEPEEVQALHDLAMETRDDS</sequence>
<organism evidence="1 2">
    <name type="scientific">Rhizobium leguminosarum</name>
    <dbReference type="NCBI Taxonomy" id="384"/>
    <lineage>
        <taxon>Bacteria</taxon>
        <taxon>Pseudomonadati</taxon>
        <taxon>Pseudomonadota</taxon>
        <taxon>Alphaproteobacteria</taxon>
        <taxon>Hyphomicrobiales</taxon>
        <taxon>Rhizobiaceae</taxon>
        <taxon>Rhizobium/Agrobacterium group</taxon>
        <taxon>Rhizobium</taxon>
    </lineage>
</organism>
<keyword evidence="1" id="KW-0282">Flagellum</keyword>
<protein>
    <submittedName>
        <fullName evidence="1">Flagellar biosynthesis component FlhA</fullName>
    </submittedName>
</protein>
<accession>A0AAE2SYE5</accession>
<keyword evidence="1" id="KW-0969">Cilium</keyword>
<dbReference type="Proteomes" id="UP000538507">
    <property type="component" value="Unassembled WGS sequence"/>
</dbReference>
<name>A0AAE2SYE5_RHILE</name>
<evidence type="ECO:0000313" key="2">
    <source>
        <dbReference type="Proteomes" id="UP000538507"/>
    </source>
</evidence>